<proteinExistence type="predicted"/>
<comment type="caution">
    <text evidence="2">The sequence shown here is derived from an EMBL/GenBank/DDBJ whole genome shotgun (WGS) entry which is preliminary data.</text>
</comment>
<dbReference type="AlphaFoldDB" id="A0AA35WUH3"/>
<gene>
    <name evidence="2" type="ORF">GBAR_LOCUS15541</name>
</gene>
<accession>A0AA35WUH3</accession>
<keyword evidence="1" id="KW-0472">Membrane</keyword>
<evidence type="ECO:0000313" key="3">
    <source>
        <dbReference type="Proteomes" id="UP001174909"/>
    </source>
</evidence>
<evidence type="ECO:0000256" key="1">
    <source>
        <dbReference type="SAM" id="Phobius"/>
    </source>
</evidence>
<keyword evidence="3" id="KW-1185">Reference proteome</keyword>
<organism evidence="2 3">
    <name type="scientific">Geodia barretti</name>
    <name type="common">Barrett's horny sponge</name>
    <dbReference type="NCBI Taxonomy" id="519541"/>
    <lineage>
        <taxon>Eukaryota</taxon>
        <taxon>Metazoa</taxon>
        <taxon>Porifera</taxon>
        <taxon>Demospongiae</taxon>
        <taxon>Heteroscleromorpha</taxon>
        <taxon>Tetractinellida</taxon>
        <taxon>Astrophorina</taxon>
        <taxon>Geodiidae</taxon>
        <taxon>Geodia</taxon>
    </lineage>
</organism>
<keyword evidence="1" id="KW-1133">Transmembrane helix</keyword>
<dbReference type="Proteomes" id="UP001174909">
    <property type="component" value="Unassembled WGS sequence"/>
</dbReference>
<sequence>MFFTLLVITFFIALAVSYGVVRLFDRPIASILHRIVADDLSGAWHRYIKFAAYVVGISSGVRIHQLERYISAPQKDEEILILTSERWTLEVYRTIIETLQGIAWMLLVVFVVTLVAYVFARGFELKHVRASQERSGDMPVNRPQ</sequence>
<name>A0AA35WUH3_GEOBA</name>
<feature type="transmembrane region" description="Helical" evidence="1">
    <location>
        <begin position="102"/>
        <end position="120"/>
    </location>
</feature>
<reference evidence="2" key="1">
    <citation type="submission" date="2023-03" db="EMBL/GenBank/DDBJ databases">
        <authorList>
            <person name="Steffen K."/>
            <person name="Cardenas P."/>
        </authorList>
    </citation>
    <scope>NUCLEOTIDE SEQUENCE</scope>
</reference>
<protein>
    <submittedName>
        <fullName evidence="2">Uncharacterized protein</fullName>
    </submittedName>
</protein>
<evidence type="ECO:0000313" key="2">
    <source>
        <dbReference type="EMBL" id="CAI8027145.1"/>
    </source>
</evidence>
<dbReference type="EMBL" id="CASHTH010002260">
    <property type="protein sequence ID" value="CAI8027145.1"/>
    <property type="molecule type" value="Genomic_DNA"/>
</dbReference>
<keyword evidence="1" id="KW-0812">Transmembrane</keyword>